<name>A0AAN7WZD5_ELEMC</name>
<evidence type="ECO:0000313" key="2">
    <source>
        <dbReference type="Proteomes" id="UP001346869"/>
    </source>
</evidence>
<dbReference type="AlphaFoldDB" id="A0AAN7WZD5"/>
<sequence>MISKLEKRLQQNIIHADGVEAERNLLLRKQLKEQAQEALFNKKIHQLQEKLRDQNCETNAQSVKLARLRTEMRCLRNQLQKVRKYQKQIDAASVHGFS</sequence>
<comment type="caution">
    <text evidence="1">The sequence shown here is derived from an EMBL/GenBank/DDBJ whole genome shotgun (WGS) entry which is preliminary data.</text>
</comment>
<gene>
    <name evidence="1" type="ORF">PBY51_014984</name>
</gene>
<protein>
    <submittedName>
        <fullName evidence="1">Uncharacterized protein</fullName>
    </submittedName>
</protein>
<dbReference type="EMBL" id="JAUZQC010000019">
    <property type="protein sequence ID" value="KAK5853863.1"/>
    <property type="molecule type" value="Genomic_DNA"/>
</dbReference>
<reference evidence="1 2" key="1">
    <citation type="journal article" date="2023" name="Genes (Basel)">
        <title>Chromosome-Level Genome Assembly and Circadian Gene Repertoire of the Patagonia Blennie Eleginops maclovinus-The Closest Ancestral Proxy of Antarctic Cryonotothenioids.</title>
        <authorList>
            <person name="Cheng C.C."/>
            <person name="Rivera-Colon A.G."/>
            <person name="Minhas B.F."/>
            <person name="Wilson L."/>
            <person name="Rayamajhi N."/>
            <person name="Vargas-Chacoff L."/>
            <person name="Catchen J.M."/>
        </authorList>
    </citation>
    <scope>NUCLEOTIDE SEQUENCE [LARGE SCALE GENOMIC DNA]</scope>
    <source>
        <strain evidence="1">JMC-PN-2008</strain>
    </source>
</reference>
<reference evidence="1 2" key="2">
    <citation type="journal article" date="2023" name="Mol. Biol. Evol.">
        <title>Genomics of Secondarily Temperate Adaptation in the Only Non-Antarctic Icefish.</title>
        <authorList>
            <person name="Rivera-Colon A.G."/>
            <person name="Rayamajhi N."/>
            <person name="Minhas B.F."/>
            <person name="Madrigal G."/>
            <person name="Bilyk K.T."/>
            <person name="Yoon V."/>
            <person name="Hune M."/>
            <person name="Gregory S."/>
            <person name="Cheng C.H.C."/>
            <person name="Catchen J.M."/>
        </authorList>
    </citation>
    <scope>NUCLEOTIDE SEQUENCE [LARGE SCALE GENOMIC DNA]</scope>
    <source>
        <strain evidence="1">JMC-PN-2008</strain>
    </source>
</reference>
<accession>A0AAN7WZD5</accession>
<proteinExistence type="predicted"/>
<dbReference type="Proteomes" id="UP001346869">
    <property type="component" value="Unassembled WGS sequence"/>
</dbReference>
<organism evidence="1 2">
    <name type="scientific">Eleginops maclovinus</name>
    <name type="common">Patagonian blennie</name>
    <name type="synonym">Eleginus maclovinus</name>
    <dbReference type="NCBI Taxonomy" id="56733"/>
    <lineage>
        <taxon>Eukaryota</taxon>
        <taxon>Metazoa</taxon>
        <taxon>Chordata</taxon>
        <taxon>Craniata</taxon>
        <taxon>Vertebrata</taxon>
        <taxon>Euteleostomi</taxon>
        <taxon>Actinopterygii</taxon>
        <taxon>Neopterygii</taxon>
        <taxon>Teleostei</taxon>
        <taxon>Neoteleostei</taxon>
        <taxon>Acanthomorphata</taxon>
        <taxon>Eupercaria</taxon>
        <taxon>Perciformes</taxon>
        <taxon>Notothenioidei</taxon>
        <taxon>Eleginopidae</taxon>
        <taxon>Eleginops</taxon>
    </lineage>
</organism>
<evidence type="ECO:0000313" key="1">
    <source>
        <dbReference type="EMBL" id="KAK5853863.1"/>
    </source>
</evidence>
<keyword evidence="2" id="KW-1185">Reference proteome</keyword>